<dbReference type="Pfam" id="PF07893">
    <property type="entry name" value="DUF1668"/>
    <property type="match status" value="1"/>
</dbReference>
<reference evidence="1 3" key="2">
    <citation type="submission" date="2020-05" db="EMBL/GenBank/DDBJ databases">
        <authorList>
            <person name="Campoy J."/>
            <person name="Schneeberger K."/>
            <person name="Spophaly S."/>
        </authorList>
    </citation>
    <scope>NUCLEOTIDE SEQUENCE [LARGE SCALE GENOMIC DNA]</scope>
    <source>
        <strain evidence="1">PruArmRojPasFocal</strain>
    </source>
</reference>
<proteinExistence type="predicted"/>
<gene>
    <name evidence="1" type="ORF">CURHAP_LOCUS35093</name>
    <name evidence="2" type="ORF">ORAREDHAP_LOCUS34536</name>
</gene>
<dbReference type="InterPro" id="IPR015915">
    <property type="entry name" value="Kelch-typ_b-propeller"/>
</dbReference>
<organism evidence="1 3">
    <name type="scientific">Prunus armeniaca</name>
    <name type="common">Apricot</name>
    <name type="synonym">Armeniaca vulgaris</name>
    <dbReference type="NCBI Taxonomy" id="36596"/>
    <lineage>
        <taxon>Eukaryota</taxon>
        <taxon>Viridiplantae</taxon>
        <taxon>Streptophyta</taxon>
        <taxon>Embryophyta</taxon>
        <taxon>Tracheophyta</taxon>
        <taxon>Spermatophyta</taxon>
        <taxon>Magnoliopsida</taxon>
        <taxon>eudicotyledons</taxon>
        <taxon>Gunneridae</taxon>
        <taxon>Pentapetalae</taxon>
        <taxon>rosids</taxon>
        <taxon>fabids</taxon>
        <taxon>Rosales</taxon>
        <taxon>Rosaceae</taxon>
        <taxon>Amygdaloideae</taxon>
        <taxon>Amygdaleae</taxon>
        <taxon>Prunus</taxon>
    </lineage>
</organism>
<evidence type="ECO:0008006" key="5">
    <source>
        <dbReference type="Google" id="ProtNLM"/>
    </source>
</evidence>
<dbReference type="EMBL" id="CAEKKB010000006">
    <property type="protein sequence ID" value="CAB4312190.1"/>
    <property type="molecule type" value="Genomic_DNA"/>
</dbReference>
<accession>A0A6J5V0R8</accession>
<protein>
    <recommendedName>
        <fullName evidence="5">F-box associated domain-containing protein</fullName>
    </recommendedName>
</protein>
<dbReference type="SUPFAM" id="SSF117281">
    <property type="entry name" value="Kelch motif"/>
    <property type="match status" value="1"/>
</dbReference>
<sequence>MEDGFAFQMQRVPILTLYLCLAENKQGNKVSYRIISVRLMDVMHAEIVKPEFQVVGYKSGEGLPLGMGFGIFRSNIILAGGLEAVYDGYTNFPPNPRKDVYQFDDNSTYTIPFLQQGKSCPFLAQHNGKLYVLSTFSLKFSAGHHFTPSFEMFDPKEGKWASLPEPPPFTRDYLKHDPFTAHAVVGSNIFVSSIFTPIFCFNMDDPNQEWKEHEFNMDSQEWDCQGLPMDFNGQALAVETKDGDWVILSCTPQSDPIEAGDDIDEDDHDEYDQDNFDLEEHHYHRARPSRDYEWWGMSIHGYLMSKDCKSLKLMKDLKVPEGILPRNRQRVRGMEFKLVHLGEQKVCLVMCVDYGHEPKDLEIHVIGFEFQLLPSRDALHFTMLNDVSQFTYHGDESLEPSTTGIYIHSAFFL</sequence>
<evidence type="ECO:0000313" key="1">
    <source>
        <dbReference type="EMBL" id="CAB4281882.1"/>
    </source>
</evidence>
<evidence type="ECO:0000313" key="3">
    <source>
        <dbReference type="Proteomes" id="UP000507222"/>
    </source>
</evidence>
<dbReference type="InterPro" id="IPR012871">
    <property type="entry name" value="DUF1668_ORYSA"/>
</dbReference>
<dbReference type="Proteomes" id="UP000507222">
    <property type="component" value="Unassembled WGS sequence"/>
</dbReference>
<reference evidence="4" key="1">
    <citation type="journal article" date="2020" name="Genome Biol.">
        <title>Gamete binning: chromosome-level and haplotype-resolved genome assembly enabled by high-throughput single-cell sequencing of gamete genomes.</title>
        <authorList>
            <person name="Campoy J.A."/>
            <person name="Sun H."/>
            <person name="Goel M."/>
            <person name="Jiao W.-B."/>
            <person name="Folz-Donahue K."/>
            <person name="Wang N."/>
            <person name="Rubio M."/>
            <person name="Liu C."/>
            <person name="Kukat C."/>
            <person name="Ruiz D."/>
            <person name="Huettel B."/>
            <person name="Schneeberger K."/>
        </authorList>
    </citation>
    <scope>NUCLEOTIDE SEQUENCE [LARGE SCALE GENOMIC DNA]</scope>
    <source>
        <strain evidence="4">cv. Rojo Pasion</strain>
    </source>
</reference>
<dbReference type="AlphaFoldDB" id="A0A6J5V0R8"/>
<dbReference type="EMBL" id="CAEKDK010000006">
    <property type="protein sequence ID" value="CAB4281882.1"/>
    <property type="molecule type" value="Genomic_DNA"/>
</dbReference>
<dbReference type="Proteomes" id="UP000507245">
    <property type="component" value="Unassembled WGS sequence"/>
</dbReference>
<keyword evidence="4" id="KW-1185">Reference proteome</keyword>
<name>A0A6J5V0R8_PRUAR</name>
<dbReference type="OrthoDB" id="935257at2759"/>
<evidence type="ECO:0000313" key="4">
    <source>
        <dbReference type="Proteomes" id="UP000507245"/>
    </source>
</evidence>
<dbReference type="Gene3D" id="2.120.10.80">
    <property type="entry name" value="Kelch-type beta propeller"/>
    <property type="match status" value="1"/>
</dbReference>
<evidence type="ECO:0000313" key="2">
    <source>
        <dbReference type="EMBL" id="CAB4312190.1"/>
    </source>
</evidence>